<accession>A0A8E2J9U1</accession>
<feature type="compositionally biased region" description="Pro residues" evidence="1">
    <location>
        <begin position="25"/>
        <end position="38"/>
    </location>
</feature>
<dbReference type="Proteomes" id="UP000250266">
    <property type="component" value="Unassembled WGS sequence"/>
</dbReference>
<feature type="region of interest" description="Disordered" evidence="1">
    <location>
        <begin position="16"/>
        <end position="91"/>
    </location>
</feature>
<reference evidence="2 3" key="1">
    <citation type="journal article" date="2016" name="Nat. Commun.">
        <title>Ectomycorrhizal ecology is imprinted in the genome of the dominant symbiotic fungus Cenococcum geophilum.</title>
        <authorList>
            <consortium name="DOE Joint Genome Institute"/>
            <person name="Peter M."/>
            <person name="Kohler A."/>
            <person name="Ohm R.A."/>
            <person name="Kuo A."/>
            <person name="Krutzmann J."/>
            <person name="Morin E."/>
            <person name="Arend M."/>
            <person name="Barry K.W."/>
            <person name="Binder M."/>
            <person name="Choi C."/>
            <person name="Clum A."/>
            <person name="Copeland A."/>
            <person name="Grisel N."/>
            <person name="Haridas S."/>
            <person name="Kipfer T."/>
            <person name="LaButti K."/>
            <person name="Lindquist E."/>
            <person name="Lipzen A."/>
            <person name="Maire R."/>
            <person name="Meier B."/>
            <person name="Mihaltcheva S."/>
            <person name="Molinier V."/>
            <person name="Murat C."/>
            <person name="Poggeler S."/>
            <person name="Quandt C.A."/>
            <person name="Sperisen C."/>
            <person name="Tritt A."/>
            <person name="Tisserant E."/>
            <person name="Crous P.W."/>
            <person name="Henrissat B."/>
            <person name="Nehls U."/>
            <person name="Egli S."/>
            <person name="Spatafora J.W."/>
            <person name="Grigoriev I.V."/>
            <person name="Martin F.M."/>
        </authorList>
    </citation>
    <scope>NUCLEOTIDE SEQUENCE [LARGE SCALE GENOMIC DNA]</scope>
    <source>
        <strain evidence="2 3">CBS 459.81</strain>
    </source>
</reference>
<protein>
    <submittedName>
        <fullName evidence="2">Uncharacterized protein</fullName>
    </submittedName>
</protein>
<organism evidence="2 3">
    <name type="scientific">Lepidopterella palustris CBS 459.81</name>
    <dbReference type="NCBI Taxonomy" id="1314670"/>
    <lineage>
        <taxon>Eukaryota</taxon>
        <taxon>Fungi</taxon>
        <taxon>Dikarya</taxon>
        <taxon>Ascomycota</taxon>
        <taxon>Pezizomycotina</taxon>
        <taxon>Dothideomycetes</taxon>
        <taxon>Pleosporomycetidae</taxon>
        <taxon>Mytilinidiales</taxon>
        <taxon>Argynnaceae</taxon>
        <taxon>Lepidopterella</taxon>
    </lineage>
</organism>
<gene>
    <name evidence="2" type="ORF">K432DRAFT_193502</name>
</gene>
<keyword evidence="3" id="KW-1185">Reference proteome</keyword>
<feature type="compositionally biased region" description="Low complexity" evidence="1">
    <location>
        <begin position="39"/>
        <end position="56"/>
    </location>
</feature>
<evidence type="ECO:0000313" key="3">
    <source>
        <dbReference type="Proteomes" id="UP000250266"/>
    </source>
</evidence>
<name>A0A8E2J9U1_9PEZI</name>
<dbReference type="AlphaFoldDB" id="A0A8E2J9U1"/>
<proteinExistence type="predicted"/>
<sequence>MPPFHNRLRGIHRLSSHPYALPTSPTHPPLASPLPAPSSPSSSSSRPHSQPPSSQSTNENSTQRRTPLHQRPPPSTLAAQHSHRRASVHVPDPRLSQAEIPHAGAIPPTPDSIGSHDHSRCRLGTIRAGGCGFNSVAWSCRHSSKICILVRVLGSVSAPQRG</sequence>
<evidence type="ECO:0000256" key="1">
    <source>
        <dbReference type="SAM" id="MobiDB-lite"/>
    </source>
</evidence>
<dbReference type="EMBL" id="KV745440">
    <property type="protein sequence ID" value="OCK74645.1"/>
    <property type="molecule type" value="Genomic_DNA"/>
</dbReference>
<evidence type="ECO:0000313" key="2">
    <source>
        <dbReference type="EMBL" id="OCK74645.1"/>
    </source>
</evidence>